<comment type="caution">
    <text evidence="1">The sequence shown here is derived from an EMBL/GenBank/DDBJ whole genome shotgun (WGS) entry which is preliminary data.</text>
</comment>
<organism evidence="1 2">
    <name type="scientific">Holospora elegans E1</name>
    <dbReference type="NCBI Taxonomy" id="1427503"/>
    <lineage>
        <taxon>Bacteria</taxon>
        <taxon>Pseudomonadati</taxon>
        <taxon>Pseudomonadota</taxon>
        <taxon>Alphaproteobacteria</taxon>
        <taxon>Holosporales</taxon>
        <taxon>Holosporaceae</taxon>
        <taxon>Holospora</taxon>
    </lineage>
</organism>
<dbReference type="EMBL" id="BAUP01000075">
    <property type="protein sequence ID" value="GAJ46253.1"/>
    <property type="molecule type" value="Genomic_DNA"/>
</dbReference>
<proteinExistence type="predicted"/>
<name>A0A023DXS8_9PROT</name>
<dbReference type="Proteomes" id="UP000024842">
    <property type="component" value="Unassembled WGS sequence"/>
</dbReference>
<evidence type="ECO:0008006" key="3">
    <source>
        <dbReference type="Google" id="ProtNLM"/>
    </source>
</evidence>
<accession>A0A023DXS8</accession>
<protein>
    <recommendedName>
        <fullName evidence="3">Transposase</fullName>
    </recommendedName>
</protein>
<evidence type="ECO:0000313" key="2">
    <source>
        <dbReference type="Proteomes" id="UP000024842"/>
    </source>
</evidence>
<evidence type="ECO:0000313" key="1">
    <source>
        <dbReference type="EMBL" id="GAJ46253.1"/>
    </source>
</evidence>
<keyword evidence="2" id="KW-1185">Reference proteome</keyword>
<gene>
    <name evidence="1" type="ORF">HE1_00579</name>
</gene>
<reference evidence="1 2" key="1">
    <citation type="journal article" date="2014" name="FEMS Microbiol. Lett.">
        <title>Draft genome sequences of three Holospora species (Holospora obtusa, Holospora undulata, and Holospora elegans), endonuclear symbiotic bacteria of the ciliate Paramecium caudatum.</title>
        <authorList>
            <person name="Dohra H."/>
            <person name="Tanaka K."/>
            <person name="Suzuki T."/>
            <person name="Fujishima M."/>
            <person name="Suzuki H."/>
        </authorList>
    </citation>
    <scope>NUCLEOTIDE SEQUENCE [LARGE SCALE GENOMIC DNA]</scope>
    <source>
        <strain evidence="1 2">E1</strain>
    </source>
</reference>
<sequence length="61" mass="6864">MEKLIVDPDYEWLMVDVSHTKVHIHAVAAKGGNQDMGRIKEFLTRSYNLAVAAHGMSVRIL</sequence>
<dbReference type="AlphaFoldDB" id="A0A023DXS8"/>